<keyword evidence="3" id="KW-1185">Reference proteome</keyword>
<dbReference type="AlphaFoldDB" id="A0A512DF14"/>
<dbReference type="InterPro" id="IPR019681">
    <property type="entry name" value="DUF2530"/>
</dbReference>
<protein>
    <recommendedName>
        <fullName evidence="4">DUF2530 domain-containing protein</fullName>
    </recommendedName>
</protein>
<reference evidence="2 3" key="1">
    <citation type="submission" date="2019-07" db="EMBL/GenBank/DDBJ databases">
        <title>Whole genome shotgun sequence of Cellulomonas aerilata NBRC 106308.</title>
        <authorList>
            <person name="Hosoyama A."/>
            <person name="Uohara A."/>
            <person name="Ohji S."/>
            <person name="Ichikawa N."/>
        </authorList>
    </citation>
    <scope>NUCLEOTIDE SEQUENCE [LARGE SCALE GENOMIC DNA]</scope>
    <source>
        <strain evidence="2 3">NBRC 106308</strain>
    </source>
</reference>
<keyword evidence="1" id="KW-0812">Transmembrane</keyword>
<dbReference type="EMBL" id="BJYY01000016">
    <property type="protein sequence ID" value="GEO34830.1"/>
    <property type="molecule type" value="Genomic_DNA"/>
</dbReference>
<name>A0A512DF14_9CELL</name>
<feature type="transmembrane region" description="Helical" evidence="1">
    <location>
        <begin position="31"/>
        <end position="52"/>
    </location>
</feature>
<gene>
    <name evidence="2" type="ORF">CAE01nite_25550</name>
</gene>
<feature type="transmembrane region" description="Helical" evidence="1">
    <location>
        <begin position="58"/>
        <end position="76"/>
    </location>
</feature>
<organism evidence="2 3">
    <name type="scientific">Cellulomonas aerilata</name>
    <dbReference type="NCBI Taxonomy" id="515326"/>
    <lineage>
        <taxon>Bacteria</taxon>
        <taxon>Bacillati</taxon>
        <taxon>Actinomycetota</taxon>
        <taxon>Actinomycetes</taxon>
        <taxon>Micrococcales</taxon>
        <taxon>Cellulomonadaceae</taxon>
        <taxon>Cellulomonas</taxon>
    </lineage>
</organism>
<accession>A0A512DF14</accession>
<proteinExistence type="predicted"/>
<comment type="caution">
    <text evidence="2">The sequence shown here is derived from an EMBL/GenBank/DDBJ whole genome shotgun (WGS) entry which is preliminary data.</text>
</comment>
<dbReference type="Pfam" id="PF10745">
    <property type="entry name" value="DUF2530"/>
    <property type="match status" value="1"/>
</dbReference>
<keyword evidence="1" id="KW-0472">Membrane</keyword>
<evidence type="ECO:0000313" key="3">
    <source>
        <dbReference type="Proteomes" id="UP000321181"/>
    </source>
</evidence>
<evidence type="ECO:0000256" key="1">
    <source>
        <dbReference type="SAM" id="Phobius"/>
    </source>
</evidence>
<dbReference type="Proteomes" id="UP000321181">
    <property type="component" value="Unassembled WGS sequence"/>
</dbReference>
<sequence length="83" mass="9176">MRSMPAVLEVILRADRRRPDPPVVRVDMRRVILAGIAAWVVALVVTAVLWRLEMVSSTPVWSCVAGTALGVLGLGWERVRGRD</sequence>
<evidence type="ECO:0008006" key="4">
    <source>
        <dbReference type="Google" id="ProtNLM"/>
    </source>
</evidence>
<evidence type="ECO:0000313" key="2">
    <source>
        <dbReference type="EMBL" id="GEO34830.1"/>
    </source>
</evidence>
<keyword evidence="1" id="KW-1133">Transmembrane helix</keyword>